<dbReference type="InterPro" id="IPR013784">
    <property type="entry name" value="Carb-bd-like_fold"/>
</dbReference>
<feature type="domain" description="Rhamnogalacturonan lyase" evidence="3">
    <location>
        <begin position="289"/>
        <end position="332"/>
    </location>
</feature>
<gene>
    <name evidence="4" type="ORF">GCM10008090_15480</name>
</gene>
<name>A0A918RNF1_9GAMM</name>
<dbReference type="InterPro" id="IPR029413">
    <property type="entry name" value="RG-lyase_II"/>
</dbReference>
<comment type="caution">
    <text evidence="4">The sequence shown here is derived from an EMBL/GenBank/DDBJ whole genome shotgun (WGS) entry which is preliminary data.</text>
</comment>
<dbReference type="Pfam" id="PF14686">
    <property type="entry name" value="fn3_3"/>
    <property type="match status" value="1"/>
</dbReference>
<dbReference type="Gene3D" id="2.60.40.420">
    <property type="entry name" value="Cupredoxins - blue copper proteins"/>
    <property type="match status" value="1"/>
</dbReference>
<proteinExistence type="predicted"/>
<dbReference type="SUPFAM" id="SSF49452">
    <property type="entry name" value="Starch-binding domain-like"/>
    <property type="match status" value="1"/>
</dbReference>
<evidence type="ECO:0000256" key="1">
    <source>
        <dbReference type="SAM" id="MobiDB-lite"/>
    </source>
</evidence>
<protein>
    <recommendedName>
        <fullName evidence="3">Rhamnogalacturonan lyase domain-containing protein</fullName>
    </recommendedName>
</protein>
<feature type="compositionally biased region" description="Pro residues" evidence="1">
    <location>
        <begin position="126"/>
        <end position="136"/>
    </location>
</feature>
<reference evidence="4" key="1">
    <citation type="journal article" date="2014" name="Int. J. Syst. Evol. Microbiol.">
        <title>Complete genome sequence of Corynebacterium casei LMG S-19264T (=DSM 44701T), isolated from a smear-ripened cheese.</title>
        <authorList>
            <consortium name="US DOE Joint Genome Institute (JGI-PGF)"/>
            <person name="Walter F."/>
            <person name="Albersmeier A."/>
            <person name="Kalinowski J."/>
            <person name="Ruckert C."/>
        </authorList>
    </citation>
    <scope>NUCLEOTIDE SEQUENCE</scope>
    <source>
        <strain evidence="4">KCTC 12711</strain>
    </source>
</reference>
<dbReference type="InterPro" id="IPR052721">
    <property type="entry name" value="ET_Amicyanin"/>
</dbReference>
<dbReference type="PANTHER" id="PTHR36507">
    <property type="entry name" value="BLL1555 PROTEIN"/>
    <property type="match status" value="1"/>
</dbReference>
<feature type="region of interest" description="Disordered" evidence="1">
    <location>
        <begin position="89"/>
        <end position="146"/>
    </location>
</feature>
<reference evidence="4" key="2">
    <citation type="submission" date="2020-09" db="EMBL/GenBank/DDBJ databases">
        <authorList>
            <person name="Sun Q."/>
            <person name="Kim S."/>
        </authorList>
    </citation>
    <scope>NUCLEOTIDE SEQUENCE</scope>
    <source>
        <strain evidence="4">KCTC 12711</strain>
    </source>
</reference>
<keyword evidence="2" id="KW-0472">Membrane</keyword>
<dbReference type="PANTHER" id="PTHR36507:SF1">
    <property type="entry name" value="BLL1555 PROTEIN"/>
    <property type="match status" value="1"/>
</dbReference>
<evidence type="ECO:0000313" key="5">
    <source>
        <dbReference type="Proteomes" id="UP000614811"/>
    </source>
</evidence>
<dbReference type="AlphaFoldDB" id="A0A918RNF1"/>
<dbReference type="GO" id="GO:0030246">
    <property type="term" value="F:carbohydrate binding"/>
    <property type="evidence" value="ECO:0007669"/>
    <property type="project" value="InterPro"/>
</dbReference>
<keyword evidence="2" id="KW-1133">Transmembrane helix</keyword>
<accession>A0A918RNF1</accession>
<organism evidence="4 5">
    <name type="scientific">Arenicella chitinivorans</name>
    <dbReference type="NCBI Taxonomy" id="1329800"/>
    <lineage>
        <taxon>Bacteria</taxon>
        <taxon>Pseudomonadati</taxon>
        <taxon>Pseudomonadota</taxon>
        <taxon>Gammaproteobacteria</taxon>
        <taxon>Arenicellales</taxon>
        <taxon>Arenicellaceae</taxon>
        <taxon>Arenicella</taxon>
    </lineage>
</organism>
<evidence type="ECO:0000313" key="4">
    <source>
        <dbReference type="EMBL" id="GHA06717.1"/>
    </source>
</evidence>
<dbReference type="EMBL" id="BMXA01000002">
    <property type="protein sequence ID" value="GHA06717.1"/>
    <property type="molecule type" value="Genomic_DNA"/>
</dbReference>
<feature type="transmembrane region" description="Helical" evidence="2">
    <location>
        <begin position="21"/>
        <end position="40"/>
    </location>
</feature>
<keyword evidence="2" id="KW-0812">Transmembrane</keyword>
<dbReference type="SUPFAM" id="SSF49503">
    <property type="entry name" value="Cupredoxins"/>
    <property type="match status" value="1"/>
</dbReference>
<sequence>MTLRLGQTRAHAKLVVSQRMLWLTLICGLQTGCTTFIPGVDRVLFRNSSAQVGPLVTTEQQYPTEISADGGNQATPADKEVVVVEEVAEVEEVSRPENAAATAVDKQEAPAAPLAHSSPVDSSPTKPTPRVTPPKPVATVPSAAPTEHETALNEIAIEYGSVAGKVVLTGGEGQALPSTGTMITLTPTTMSQNELDRQPQVHIIDMEDKAYQPRYSAIHAGDQVVFVNKDNIRHNVFSSSGNNAFDLGTYGAGLKRAVALKEPGIVKIYCNIHSEMATFIAVGNQGLSTKVDDQGRYRIQDVLPGTYEMSIWNIRGETKQEIKVSAGKTTNVIDRIDTTAFKVEPHKNKFGGKYSKNATLFEDEFY</sequence>
<dbReference type="RefSeq" id="WP_189399553.1">
    <property type="nucleotide sequence ID" value="NZ_BMXA01000002.1"/>
</dbReference>
<dbReference type="InterPro" id="IPR008972">
    <property type="entry name" value="Cupredoxin"/>
</dbReference>
<evidence type="ECO:0000256" key="2">
    <source>
        <dbReference type="SAM" id="Phobius"/>
    </source>
</evidence>
<evidence type="ECO:0000259" key="3">
    <source>
        <dbReference type="Pfam" id="PF14686"/>
    </source>
</evidence>
<dbReference type="Proteomes" id="UP000614811">
    <property type="component" value="Unassembled WGS sequence"/>
</dbReference>
<keyword evidence="5" id="KW-1185">Reference proteome</keyword>